<gene>
    <name evidence="5" type="ORF">C2E21_1106</name>
</gene>
<name>A0A2P6U2G0_CHLSO</name>
<dbReference type="InterPro" id="IPR008991">
    <property type="entry name" value="Translation_prot_SH3-like_sf"/>
</dbReference>
<dbReference type="InterPro" id="IPR014722">
    <property type="entry name" value="Rib_uL2_dom2"/>
</dbReference>
<proteinExistence type="inferred from homology"/>
<evidence type="ECO:0000259" key="4">
    <source>
        <dbReference type="Pfam" id="PF01929"/>
    </source>
</evidence>
<evidence type="ECO:0000256" key="3">
    <source>
        <dbReference type="ARBA" id="ARBA00023274"/>
    </source>
</evidence>
<comment type="similarity">
    <text evidence="1">Belongs to the eukaryotic ribosomal protein eL14 family.</text>
</comment>
<keyword evidence="6" id="KW-1185">Reference proteome</keyword>
<accession>A0A2P6U2G0</accession>
<dbReference type="Proteomes" id="UP000239899">
    <property type="component" value="Unassembled WGS sequence"/>
</dbReference>
<dbReference type="EMBL" id="LHPG02000002">
    <property type="protein sequence ID" value="PRW60503.1"/>
    <property type="molecule type" value="Genomic_DNA"/>
</dbReference>
<reference evidence="5 6" key="1">
    <citation type="journal article" date="2018" name="Plant J.">
        <title>Genome sequences of Chlorella sorokiniana UTEX 1602 and Micractinium conductrix SAG 241.80: implications to maltose excretion by a green alga.</title>
        <authorList>
            <person name="Arriola M.B."/>
            <person name="Velmurugan N."/>
            <person name="Zhang Y."/>
            <person name="Plunkett M.H."/>
            <person name="Hondzo H."/>
            <person name="Barney B.M."/>
        </authorList>
    </citation>
    <scope>NUCLEOTIDE SEQUENCE [LARGE SCALE GENOMIC DNA]</scope>
    <source>
        <strain evidence="6">UTEX 1602</strain>
    </source>
</reference>
<dbReference type="Gene3D" id="2.30.30.30">
    <property type="match status" value="1"/>
</dbReference>
<feature type="domain" description="Large ribosomal subunit protein eL14" evidence="4">
    <location>
        <begin position="46"/>
        <end position="118"/>
    </location>
</feature>
<dbReference type="GO" id="GO:0003723">
    <property type="term" value="F:RNA binding"/>
    <property type="evidence" value="ECO:0007669"/>
    <property type="project" value="InterPro"/>
</dbReference>
<dbReference type="GO" id="GO:0042273">
    <property type="term" value="P:ribosomal large subunit biogenesis"/>
    <property type="evidence" value="ECO:0007669"/>
    <property type="project" value="TreeGrafter"/>
</dbReference>
<dbReference type="GO" id="GO:0006412">
    <property type="term" value="P:translation"/>
    <property type="evidence" value="ECO:0007669"/>
    <property type="project" value="InterPro"/>
</dbReference>
<sequence>MPFARQVSIGRVALVQYPEAEAGKLVVISDVVSPNAALVDFPGQTRRVISFKRLAITDYTVDIPRLAKKAVLKKALEEADVEAKFAKSAWGQKLAKRAAKAATTDFDRYKAAVQKMKRSAQVRRAFNSLKKAAK</sequence>
<keyword evidence="3" id="KW-0687">Ribonucleoprotein</keyword>
<dbReference type="AlphaFoldDB" id="A0A2P6U2G0"/>
<evidence type="ECO:0000313" key="5">
    <source>
        <dbReference type="EMBL" id="PRW60503.1"/>
    </source>
</evidence>
<dbReference type="GO" id="GO:0022625">
    <property type="term" value="C:cytosolic large ribosomal subunit"/>
    <property type="evidence" value="ECO:0007669"/>
    <property type="project" value="TreeGrafter"/>
</dbReference>
<evidence type="ECO:0000256" key="2">
    <source>
        <dbReference type="ARBA" id="ARBA00022980"/>
    </source>
</evidence>
<dbReference type="PANTHER" id="PTHR11127">
    <property type="entry name" value="60S RIBOSOMAL PROTEIN L14"/>
    <property type="match status" value="1"/>
</dbReference>
<dbReference type="OrthoDB" id="1875589at2759"/>
<organism evidence="5 6">
    <name type="scientific">Chlorella sorokiniana</name>
    <name type="common">Freshwater green alga</name>
    <dbReference type="NCBI Taxonomy" id="3076"/>
    <lineage>
        <taxon>Eukaryota</taxon>
        <taxon>Viridiplantae</taxon>
        <taxon>Chlorophyta</taxon>
        <taxon>core chlorophytes</taxon>
        <taxon>Trebouxiophyceae</taxon>
        <taxon>Chlorellales</taxon>
        <taxon>Chlorellaceae</taxon>
        <taxon>Chlorella clade</taxon>
        <taxon>Chlorella</taxon>
    </lineage>
</organism>
<dbReference type="PANTHER" id="PTHR11127:SF2">
    <property type="entry name" value="LARGE RIBOSOMAL SUBUNIT PROTEIN EL14"/>
    <property type="match status" value="1"/>
</dbReference>
<dbReference type="CDD" id="cd23702">
    <property type="entry name" value="eL14"/>
    <property type="match status" value="1"/>
</dbReference>
<dbReference type="GO" id="GO:0003735">
    <property type="term" value="F:structural constituent of ribosome"/>
    <property type="evidence" value="ECO:0007669"/>
    <property type="project" value="InterPro"/>
</dbReference>
<dbReference type="STRING" id="3076.A0A2P6U2G0"/>
<dbReference type="Pfam" id="PF01929">
    <property type="entry name" value="Ribosomal_L14e"/>
    <property type="match status" value="1"/>
</dbReference>
<dbReference type="InterPro" id="IPR039660">
    <property type="entry name" value="Ribosomal_eL14"/>
</dbReference>
<comment type="caution">
    <text evidence="5">The sequence shown here is derived from an EMBL/GenBank/DDBJ whole genome shotgun (WGS) entry which is preliminary data.</text>
</comment>
<dbReference type="InterPro" id="IPR002784">
    <property type="entry name" value="Ribosomal_eL14_dom"/>
</dbReference>
<protein>
    <submittedName>
        <fullName evidence="5">60S ribosomal L14</fullName>
    </submittedName>
</protein>
<evidence type="ECO:0000256" key="1">
    <source>
        <dbReference type="ARBA" id="ARBA00006592"/>
    </source>
</evidence>
<keyword evidence="2" id="KW-0689">Ribosomal protein</keyword>
<evidence type="ECO:0000313" key="6">
    <source>
        <dbReference type="Proteomes" id="UP000239899"/>
    </source>
</evidence>
<dbReference type="SUPFAM" id="SSF50104">
    <property type="entry name" value="Translation proteins SH3-like domain"/>
    <property type="match status" value="1"/>
</dbReference>